<feature type="compositionally biased region" description="Pro residues" evidence="1">
    <location>
        <begin position="381"/>
        <end position="396"/>
    </location>
</feature>
<feature type="region of interest" description="Disordered" evidence="1">
    <location>
        <begin position="355"/>
        <end position="424"/>
    </location>
</feature>
<evidence type="ECO:0000313" key="2">
    <source>
        <dbReference type="EMBL" id="VIP01277.1"/>
    </source>
</evidence>
<evidence type="ECO:0000256" key="1">
    <source>
        <dbReference type="SAM" id="MobiDB-lite"/>
    </source>
</evidence>
<dbReference type="AlphaFoldDB" id="A0A6C2YIN7"/>
<sequence>MPHRIRVWTMALIGVGTWLTPLSAQREPIRTVGIESIVSEIQQSQADVSKRVEAVRALAALDCRYFPDAERQLMRALRADPSEEVRLETAIALGKGCCDTRAIQEVLRVSALGTAADGYPQERSDRVRQQSALAMRQIEHRMAPKIAGASVQPVPARLTSGRSPATATPLHTQAPRAQTAANLLATPVAPRTATLLQPLSQAIPPARLMTPSELAAASRANAVPTSASPTVIPTRTARTPISPSIQPASAITPPLAPMSKSVTPPTTIQPVELREPVPVLPPLKLPEPISLTPVAPTPVATTPIAPMPVAPMPVAPMAIGDKLPPLSIPKLDDPLPDPATVEVPKPKLTVVEATEPEGPKLPQLPKVAPIPTIPGGAEEPAPLPPLDLKPSSPAPAPARESEPMDVDTPAPAAKPEVAAPSIDTPIPLPKLPPIVIDTFENTKKAAPDSAGNCVRILTQSLDRLARLDALRQLQPEDYEHAEVVAAVLERVQADPDATIRYNAARALMRHALHTEAVRAALPRWATHRDRLVRYEATLATQRLAAENSPE</sequence>
<keyword evidence="3" id="KW-1185">Reference proteome</keyword>
<reference evidence="2" key="1">
    <citation type="submission" date="2019-04" db="EMBL/GenBank/DDBJ databases">
        <authorList>
            <consortium name="Science for Life Laboratories"/>
        </authorList>
    </citation>
    <scope>NUCLEOTIDE SEQUENCE</scope>
    <source>
        <strain evidence="2">MBLW1</strain>
    </source>
</reference>
<dbReference type="InParanoid" id="A0A6C2YIN7"/>
<organism evidence="2">
    <name type="scientific">Tuwongella immobilis</name>
    <dbReference type="NCBI Taxonomy" id="692036"/>
    <lineage>
        <taxon>Bacteria</taxon>
        <taxon>Pseudomonadati</taxon>
        <taxon>Planctomycetota</taxon>
        <taxon>Planctomycetia</taxon>
        <taxon>Gemmatales</taxon>
        <taxon>Gemmataceae</taxon>
        <taxon>Tuwongella</taxon>
    </lineage>
</organism>
<dbReference type="EMBL" id="LR593887">
    <property type="protein sequence ID" value="VTR97980.1"/>
    <property type="molecule type" value="Genomic_DNA"/>
</dbReference>
<evidence type="ECO:0000313" key="3">
    <source>
        <dbReference type="Proteomes" id="UP000464378"/>
    </source>
</evidence>
<protein>
    <recommendedName>
        <fullName evidence="4">HEAT repeat domain-containing protein</fullName>
    </recommendedName>
</protein>
<feature type="compositionally biased region" description="Low complexity" evidence="1">
    <location>
        <begin position="409"/>
        <end position="420"/>
    </location>
</feature>
<dbReference type="InterPro" id="IPR016024">
    <property type="entry name" value="ARM-type_fold"/>
</dbReference>
<dbReference type="GO" id="GO:0016491">
    <property type="term" value="F:oxidoreductase activity"/>
    <property type="evidence" value="ECO:0007669"/>
    <property type="project" value="TreeGrafter"/>
</dbReference>
<dbReference type="SUPFAM" id="SSF48371">
    <property type="entry name" value="ARM repeat"/>
    <property type="match status" value="1"/>
</dbReference>
<feature type="compositionally biased region" description="Polar residues" evidence="1">
    <location>
        <begin position="226"/>
        <end position="249"/>
    </location>
</feature>
<dbReference type="PANTHER" id="PTHR12697">
    <property type="entry name" value="PBS LYASE HEAT-LIKE PROTEIN"/>
    <property type="match status" value="1"/>
</dbReference>
<name>A0A6C2YIN7_9BACT</name>
<dbReference type="InterPro" id="IPR011989">
    <property type="entry name" value="ARM-like"/>
</dbReference>
<dbReference type="Gene3D" id="1.25.10.10">
    <property type="entry name" value="Leucine-rich Repeat Variant"/>
    <property type="match status" value="2"/>
</dbReference>
<dbReference type="RefSeq" id="WP_162656500.1">
    <property type="nucleotide sequence ID" value="NZ_LR593887.1"/>
</dbReference>
<proteinExistence type="predicted"/>
<evidence type="ECO:0008006" key="4">
    <source>
        <dbReference type="Google" id="ProtNLM"/>
    </source>
</evidence>
<gene>
    <name evidence="2" type="ORF">GMBLW1_26830</name>
</gene>
<dbReference type="PANTHER" id="PTHR12697:SF5">
    <property type="entry name" value="DEOXYHYPUSINE HYDROXYLASE"/>
    <property type="match status" value="1"/>
</dbReference>
<dbReference type="EMBL" id="LR586016">
    <property type="protein sequence ID" value="VIP01277.1"/>
    <property type="molecule type" value="Genomic_DNA"/>
</dbReference>
<accession>A0A6C2YIN7</accession>
<feature type="region of interest" description="Disordered" evidence="1">
    <location>
        <begin position="226"/>
        <end position="266"/>
    </location>
</feature>
<dbReference type="Proteomes" id="UP000464378">
    <property type="component" value="Chromosome"/>
</dbReference>
<dbReference type="KEGG" id="tim:GMBLW1_26830"/>